<keyword evidence="6 16" id="KW-0813">Transport</keyword>
<evidence type="ECO:0000313" key="17">
    <source>
        <dbReference type="EMBL" id="MSU07031.1"/>
    </source>
</evidence>
<comment type="subcellular location">
    <subcellularLocation>
        <location evidence="3 16">Cell membrane</location>
        <topology evidence="3 16">Single-pass membrane protein</topology>
    </subcellularLocation>
</comment>
<dbReference type="EMBL" id="VUNN01000023">
    <property type="protein sequence ID" value="MSU07031.1"/>
    <property type="molecule type" value="Genomic_DNA"/>
</dbReference>
<comment type="similarity">
    <text evidence="4 16">Belongs to the OadG family.</text>
</comment>
<comment type="subunit">
    <text evidence="5 16">Heterotrimer of an alpha, a beta and a gamma subunit.</text>
</comment>
<comment type="catalytic activity">
    <reaction evidence="15 16">
        <text>oxaloacetate + 2 Na(+)(in) + H(+) = pyruvate + 2 Na(+)(out) + CO2</text>
        <dbReference type="Rhea" id="RHEA:57724"/>
        <dbReference type="ChEBI" id="CHEBI:15361"/>
        <dbReference type="ChEBI" id="CHEBI:15378"/>
        <dbReference type="ChEBI" id="CHEBI:16452"/>
        <dbReference type="ChEBI" id="CHEBI:16526"/>
        <dbReference type="ChEBI" id="CHEBI:29101"/>
        <dbReference type="EC" id="7.2.4.2"/>
    </reaction>
</comment>
<organism evidence="17 18">
    <name type="scientific">Bullifex porci</name>
    <dbReference type="NCBI Taxonomy" id="2606638"/>
    <lineage>
        <taxon>Bacteria</taxon>
        <taxon>Pseudomonadati</taxon>
        <taxon>Spirochaetota</taxon>
        <taxon>Spirochaetia</taxon>
        <taxon>Spirochaetales</taxon>
        <taxon>Spirochaetaceae</taxon>
        <taxon>Bullifex</taxon>
    </lineage>
</organism>
<reference evidence="17 18" key="1">
    <citation type="submission" date="2019-08" db="EMBL/GenBank/DDBJ databases">
        <title>In-depth cultivation of the pig gut microbiome towards novel bacterial diversity and tailored functional studies.</title>
        <authorList>
            <person name="Wylensek D."/>
            <person name="Hitch T.C.A."/>
            <person name="Clavel T."/>
        </authorList>
    </citation>
    <scope>NUCLEOTIDE SEQUENCE [LARGE SCALE GENOMIC DNA]</scope>
    <source>
        <strain evidence="17 18">NM-380-WT-3C1</strain>
    </source>
</reference>
<dbReference type="GO" id="GO:0015081">
    <property type="term" value="F:sodium ion transmembrane transporter activity"/>
    <property type="evidence" value="ECO:0007669"/>
    <property type="project" value="UniProtKB-UniRule"/>
</dbReference>
<dbReference type="Pfam" id="PF04277">
    <property type="entry name" value="OAD_gamma"/>
    <property type="match status" value="1"/>
</dbReference>
<evidence type="ECO:0000256" key="7">
    <source>
        <dbReference type="ARBA" id="ARBA00022475"/>
    </source>
</evidence>
<accession>A0A7X2PDN4</accession>
<evidence type="ECO:0000256" key="2">
    <source>
        <dbReference type="ARBA" id="ARBA00003002"/>
    </source>
</evidence>
<dbReference type="EC" id="7.2.4.2" evidence="16"/>
<sequence>MLALLANLPKEVLVKQIQDGLVLLVLGMGTVFVFLTILIFTTKLLSKVCARFVPAKPATPAPKKSTAAPQNSGVNKDAEVAAAIAAAYARSNN</sequence>
<comment type="caution">
    <text evidence="17">The sequence shown here is derived from an EMBL/GenBank/DDBJ whole genome shotgun (WGS) entry which is preliminary data.</text>
</comment>
<keyword evidence="12 16" id="KW-0406">Ion transport</keyword>
<evidence type="ECO:0000256" key="8">
    <source>
        <dbReference type="ARBA" id="ARBA00022692"/>
    </source>
</evidence>
<dbReference type="NCBIfam" id="TIGR01195">
    <property type="entry name" value="oadG_fam"/>
    <property type="match status" value="1"/>
</dbReference>
<keyword evidence="13 16" id="KW-0472">Membrane</keyword>
<dbReference type="RefSeq" id="WP_154426391.1">
    <property type="nucleotide sequence ID" value="NZ_JAQYGB010000043.1"/>
</dbReference>
<dbReference type="Proteomes" id="UP000460549">
    <property type="component" value="Unassembled WGS sequence"/>
</dbReference>
<dbReference type="GO" id="GO:0005886">
    <property type="term" value="C:plasma membrane"/>
    <property type="evidence" value="ECO:0007669"/>
    <property type="project" value="UniProtKB-SubCell"/>
</dbReference>
<evidence type="ECO:0000313" key="18">
    <source>
        <dbReference type="Proteomes" id="UP000460549"/>
    </source>
</evidence>
<proteinExistence type="inferred from homology"/>
<evidence type="ECO:0000256" key="6">
    <source>
        <dbReference type="ARBA" id="ARBA00022448"/>
    </source>
</evidence>
<dbReference type="InterPro" id="IPR005899">
    <property type="entry name" value="Na_pump_deCOase"/>
</dbReference>
<keyword evidence="8 16" id="KW-0812">Transmembrane</keyword>
<comment type="cofactor">
    <cofactor evidence="1 16">
        <name>Na(+)</name>
        <dbReference type="ChEBI" id="CHEBI:29101"/>
    </cofactor>
</comment>
<dbReference type="InterPro" id="IPR023424">
    <property type="entry name" value="OadG"/>
</dbReference>
<feature type="transmembrane region" description="Helical" evidence="16">
    <location>
        <begin position="20"/>
        <end position="41"/>
    </location>
</feature>
<keyword evidence="11 16" id="KW-0915">Sodium</keyword>
<evidence type="ECO:0000256" key="3">
    <source>
        <dbReference type="ARBA" id="ARBA00004162"/>
    </source>
</evidence>
<dbReference type="GO" id="GO:0036376">
    <property type="term" value="P:sodium ion export across plasma membrane"/>
    <property type="evidence" value="ECO:0007669"/>
    <property type="project" value="InterPro"/>
</dbReference>
<evidence type="ECO:0000256" key="16">
    <source>
        <dbReference type="HAMAP-Rule" id="MF_00404"/>
    </source>
</evidence>
<dbReference type="HAMAP" id="MF_00404">
    <property type="entry name" value="OadG"/>
    <property type="match status" value="1"/>
</dbReference>
<keyword evidence="7 16" id="KW-1003">Cell membrane</keyword>
<evidence type="ECO:0000256" key="1">
    <source>
        <dbReference type="ARBA" id="ARBA00001959"/>
    </source>
</evidence>
<protein>
    <recommendedName>
        <fullName evidence="16">Probable oxaloacetate decarboxylase gamma chain</fullName>
        <ecNumber evidence="16">7.2.4.2</ecNumber>
    </recommendedName>
</protein>
<dbReference type="GO" id="GO:0008948">
    <property type="term" value="F:oxaloacetate decarboxylase activity"/>
    <property type="evidence" value="ECO:0007669"/>
    <property type="project" value="UniProtKB-UniRule"/>
</dbReference>
<keyword evidence="9 16" id="KW-1278">Translocase</keyword>
<evidence type="ECO:0000256" key="14">
    <source>
        <dbReference type="ARBA" id="ARBA00023201"/>
    </source>
</evidence>
<evidence type="ECO:0000256" key="9">
    <source>
        <dbReference type="ARBA" id="ARBA00022967"/>
    </source>
</evidence>
<gene>
    <name evidence="16" type="primary">oadG</name>
    <name evidence="17" type="ORF">FYJ80_09660</name>
</gene>
<keyword evidence="10 16" id="KW-1133">Transmembrane helix</keyword>
<dbReference type="AlphaFoldDB" id="A0A7X2PDN4"/>
<name>A0A7X2PDN4_9SPIO</name>
<evidence type="ECO:0000256" key="11">
    <source>
        <dbReference type="ARBA" id="ARBA00023053"/>
    </source>
</evidence>
<evidence type="ECO:0000256" key="10">
    <source>
        <dbReference type="ARBA" id="ARBA00022989"/>
    </source>
</evidence>
<evidence type="ECO:0000256" key="5">
    <source>
        <dbReference type="ARBA" id="ARBA00011869"/>
    </source>
</evidence>
<evidence type="ECO:0000256" key="15">
    <source>
        <dbReference type="ARBA" id="ARBA00048176"/>
    </source>
</evidence>
<keyword evidence="18" id="KW-1185">Reference proteome</keyword>
<evidence type="ECO:0000256" key="13">
    <source>
        <dbReference type="ARBA" id="ARBA00023136"/>
    </source>
</evidence>
<dbReference type="GO" id="GO:0015451">
    <property type="term" value="F:decarboxylation-driven active transmembrane transporter activity"/>
    <property type="evidence" value="ECO:0007669"/>
    <property type="project" value="UniProtKB-EC"/>
</dbReference>
<keyword evidence="14 16" id="KW-0739">Sodium transport</keyword>
<comment type="function">
    <text evidence="2 16">Catalyzes the decarboxylation of oxaloacetate coupled to Na(+) translocation.</text>
</comment>
<evidence type="ECO:0000256" key="12">
    <source>
        <dbReference type="ARBA" id="ARBA00023065"/>
    </source>
</evidence>
<evidence type="ECO:0000256" key="4">
    <source>
        <dbReference type="ARBA" id="ARBA00005844"/>
    </source>
</evidence>